<dbReference type="AlphaFoldDB" id="A0A915DW31"/>
<evidence type="ECO:0000256" key="1">
    <source>
        <dbReference type="ARBA" id="ARBA00023015"/>
    </source>
</evidence>
<dbReference type="SUPFAM" id="SSF48508">
    <property type="entry name" value="Nuclear receptor ligand-binding domain"/>
    <property type="match status" value="1"/>
</dbReference>
<name>A0A915DW31_9BILA</name>
<accession>A0A915DW31</accession>
<evidence type="ECO:0000256" key="4">
    <source>
        <dbReference type="SAM" id="MobiDB-lite"/>
    </source>
</evidence>
<proteinExistence type="predicted"/>
<evidence type="ECO:0000313" key="6">
    <source>
        <dbReference type="WBParaSite" id="jg23569"/>
    </source>
</evidence>
<reference evidence="6" key="1">
    <citation type="submission" date="2022-11" db="UniProtKB">
        <authorList>
            <consortium name="WormBaseParasite"/>
        </authorList>
    </citation>
    <scope>IDENTIFICATION</scope>
</reference>
<protein>
    <submittedName>
        <fullName evidence="6">NR LBD domain-containing protein</fullName>
    </submittedName>
</protein>
<evidence type="ECO:0000256" key="2">
    <source>
        <dbReference type="ARBA" id="ARBA00023163"/>
    </source>
</evidence>
<sequence>MEMLVNAVENNSAALLANAAAAAAVVQANAAANALPVVPTVNAPTLMHGSADEVNSANPAGLVVNTAAQQLAVAAAAAVSQALQQSQVEQHAAILPTPSDGASLLESTSSNVEPPAQPSIVTSSPSFGQITSTLPPAPTMLSNHSADAALAAAAAALTSNIQQQQASAAPPSNTHPLLMAQQQTQQAQQHHQQQIALGAQLQAAAAVQAAQLHHATNAQQLHEQVLMQQQHQASQFLQAQAQAQSQQQQAAVVAANYTQLQQQQLAAAVAASQCIPGGLPPSTMVHSMLQPPSVVDLVAGQQQSMNGQHSTNLGQPMVVPAGSISSGAATLISAATGVPAQLQQTAFGVTIEHPSSMVSQVASQQPALLPTMLNAQMDTGGPVVGGAVVGGGNVQQPATHHTATSNSSQEMIAIPKDVLMKLVEHRIENDQQQQQQQMEAAKPAKCQCHCQCGRYPNELLIVDKVMTDLLENSSKQYNNNIDTDNTNRGVVIEMESNSSVNSNATPTSFLSNGGTSTQKNSLCGFDEQKVNPADYCNLTLNDQENLNELLRSNAVWNSEAGETQYGVTENGLRRLIRMISSVSGFRILDRYDQTLLLKYGCESYFVLRGTSSYNDTKISYLLQNRVSENIINFYKDFPVEWRNSETVILLLGMILLFDPQIPDLHNQLSVTVENMKYVLLLKHVLFTLCSQDINRSAQVFNELIARLDQLKTIGTLCQTENFEPIVQQMFEPQMVMATPSTTAIDTIISMANNNNNMSSM</sequence>
<dbReference type="Gene3D" id="1.10.565.10">
    <property type="entry name" value="Retinoid X Receptor"/>
    <property type="match status" value="1"/>
</dbReference>
<keyword evidence="3" id="KW-0675">Receptor</keyword>
<evidence type="ECO:0000256" key="3">
    <source>
        <dbReference type="ARBA" id="ARBA00023170"/>
    </source>
</evidence>
<dbReference type="Proteomes" id="UP000887574">
    <property type="component" value="Unplaced"/>
</dbReference>
<dbReference type="WBParaSite" id="jg23569">
    <property type="protein sequence ID" value="jg23569"/>
    <property type="gene ID" value="jg23569"/>
</dbReference>
<keyword evidence="2" id="KW-0804">Transcription</keyword>
<evidence type="ECO:0000313" key="5">
    <source>
        <dbReference type="Proteomes" id="UP000887574"/>
    </source>
</evidence>
<keyword evidence="5" id="KW-1185">Reference proteome</keyword>
<keyword evidence="1" id="KW-0805">Transcription regulation</keyword>
<organism evidence="5 6">
    <name type="scientific">Ditylenchus dipsaci</name>
    <dbReference type="NCBI Taxonomy" id="166011"/>
    <lineage>
        <taxon>Eukaryota</taxon>
        <taxon>Metazoa</taxon>
        <taxon>Ecdysozoa</taxon>
        <taxon>Nematoda</taxon>
        <taxon>Chromadorea</taxon>
        <taxon>Rhabditida</taxon>
        <taxon>Tylenchina</taxon>
        <taxon>Tylenchomorpha</taxon>
        <taxon>Sphaerularioidea</taxon>
        <taxon>Anguinidae</taxon>
        <taxon>Anguininae</taxon>
        <taxon>Ditylenchus</taxon>
    </lineage>
</organism>
<feature type="region of interest" description="Disordered" evidence="4">
    <location>
        <begin position="98"/>
        <end position="127"/>
    </location>
</feature>
<dbReference type="InterPro" id="IPR035500">
    <property type="entry name" value="NHR-like_dom_sf"/>
</dbReference>